<accession>A0A0X3BNY4</accession>
<evidence type="ECO:0000313" key="1">
    <source>
        <dbReference type="EMBL" id="CVK33727.1"/>
    </source>
</evidence>
<evidence type="ECO:0008006" key="3">
    <source>
        <dbReference type="Google" id="ProtNLM"/>
    </source>
</evidence>
<organism evidence="1 2">
    <name type="scientific">Methanoculleus bourgensis</name>
    <dbReference type="NCBI Taxonomy" id="83986"/>
    <lineage>
        <taxon>Archaea</taxon>
        <taxon>Methanobacteriati</taxon>
        <taxon>Methanobacteriota</taxon>
        <taxon>Stenosarchaea group</taxon>
        <taxon>Methanomicrobia</taxon>
        <taxon>Methanomicrobiales</taxon>
        <taxon>Methanomicrobiaceae</taxon>
        <taxon>Methanoculleus</taxon>
    </lineage>
</organism>
<protein>
    <recommendedName>
        <fullName evidence="3">DUF2551 domain-containing protein</fullName>
    </recommendedName>
</protein>
<dbReference type="Proteomes" id="UP000069850">
    <property type="component" value="Chromosome 1"/>
</dbReference>
<name>A0A0X3BNY4_9EURY</name>
<evidence type="ECO:0000313" key="2">
    <source>
        <dbReference type="Proteomes" id="UP000069850"/>
    </source>
</evidence>
<gene>
    <name evidence="1" type="ORF">MMAB1_2514</name>
</gene>
<dbReference type="GeneID" id="27138150"/>
<dbReference type="Pfam" id="PF10826">
    <property type="entry name" value="DUF2551"/>
    <property type="match status" value="1"/>
</dbReference>
<dbReference type="RefSeq" id="WP_062264884.1">
    <property type="nucleotide sequence ID" value="NZ_LT158599.1"/>
</dbReference>
<dbReference type="InterPro" id="IPR020501">
    <property type="entry name" value="Uncharacterised_AF1218"/>
</dbReference>
<dbReference type="EMBL" id="LT158599">
    <property type="protein sequence ID" value="CVK33727.1"/>
    <property type="molecule type" value="Genomic_DNA"/>
</dbReference>
<dbReference type="OrthoDB" id="120695at2157"/>
<sequence length="108" mass="12513">MRSPSELRKEIETRLEGYLSRDRDGIRHELLSLFVKIRSLTIPQIYEKLQEQFSISYHSVASMVGIIASRIGILHVRRNAEGTNTIYELKDQYVDVVTSILRTTPYTT</sequence>
<dbReference type="AlphaFoldDB" id="A0A0X3BNY4"/>
<dbReference type="KEGG" id="mema:MMAB1_2514"/>
<proteinExistence type="predicted"/>
<reference evidence="1 2" key="1">
    <citation type="submission" date="2016-01" db="EMBL/GenBank/DDBJ databases">
        <authorList>
            <person name="Manzoor S."/>
        </authorList>
    </citation>
    <scope>NUCLEOTIDE SEQUENCE [LARGE SCALE GENOMIC DNA]</scope>
    <source>
        <strain evidence="1">Methanoculleus sp MAB1</strain>
    </source>
</reference>